<sequence>MSQWEIGPIFRAMMRNKVGAVLIAIQIAMTMTIVVNSIFIINQRAALMERHSGIDEANSFYLTSTGFGENFDPKSTTQNDLALIRSTPGVVDAIQINAIPTTGSGWSMSFQVEPGEDKQDEGAAIYMVDEHGVNALDVNVIAGENFNANDIRWRPKSSRNWPDIVLITKAMAQSLFPDTPWQETVGKTIYISQTEPMIIKGIVDQIQAPWVGWDDLEHVVMTPEITQFSSTRYFIRAEPGQRDRLMPLIEEALASSNKQRIIRGLHSIEETRERSYRGDAAMIKILSTIMVVLTIVTGLGIVGLASFSVNRRKKQIGTRRALGASQGAIVRYFMLENFLISTVGVVIGAALTVGLNMLLVNLFGLNAIDWYYIPSGMLVLWLVGQIAVLGPAKRAANIPPALATRTV</sequence>
<feature type="domain" description="ABC3 transporter permease C-terminal" evidence="8">
    <location>
        <begin position="288"/>
        <end position="400"/>
    </location>
</feature>
<feature type="transmembrane region" description="Helical" evidence="7">
    <location>
        <begin position="370"/>
        <end position="389"/>
    </location>
</feature>
<keyword evidence="5 7" id="KW-0472">Membrane</keyword>
<dbReference type="Proteomes" id="UP001500359">
    <property type="component" value="Unassembled WGS sequence"/>
</dbReference>
<feature type="transmembrane region" description="Helical" evidence="7">
    <location>
        <begin position="285"/>
        <end position="309"/>
    </location>
</feature>
<evidence type="ECO:0000256" key="5">
    <source>
        <dbReference type="ARBA" id="ARBA00023136"/>
    </source>
</evidence>
<feature type="transmembrane region" description="Helical" evidence="7">
    <location>
        <begin position="20"/>
        <end position="41"/>
    </location>
</feature>
<dbReference type="PANTHER" id="PTHR30572:SF4">
    <property type="entry name" value="ABC TRANSPORTER PERMEASE YTRF"/>
    <property type="match status" value="1"/>
</dbReference>
<dbReference type="RefSeq" id="WP_343855982.1">
    <property type="nucleotide sequence ID" value="NZ_BAAAFD010000001.1"/>
</dbReference>
<proteinExistence type="inferred from homology"/>
<dbReference type="PANTHER" id="PTHR30572">
    <property type="entry name" value="MEMBRANE COMPONENT OF TRANSPORTER-RELATED"/>
    <property type="match status" value="1"/>
</dbReference>
<evidence type="ECO:0000256" key="7">
    <source>
        <dbReference type="SAM" id="Phobius"/>
    </source>
</evidence>
<keyword evidence="2" id="KW-1003">Cell membrane</keyword>
<evidence type="ECO:0000256" key="1">
    <source>
        <dbReference type="ARBA" id="ARBA00004651"/>
    </source>
</evidence>
<evidence type="ECO:0000256" key="3">
    <source>
        <dbReference type="ARBA" id="ARBA00022692"/>
    </source>
</evidence>
<evidence type="ECO:0000259" key="9">
    <source>
        <dbReference type="Pfam" id="PF12704"/>
    </source>
</evidence>
<name>A0ABN1LCL2_9ALTE</name>
<evidence type="ECO:0000313" key="10">
    <source>
        <dbReference type="EMBL" id="GAA0852718.1"/>
    </source>
</evidence>
<reference evidence="10 11" key="1">
    <citation type="journal article" date="2019" name="Int. J. Syst. Evol. Microbiol.">
        <title>The Global Catalogue of Microorganisms (GCM) 10K type strain sequencing project: providing services to taxonomists for standard genome sequencing and annotation.</title>
        <authorList>
            <consortium name="The Broad Institute Genomics Platform"/>
            <consortium name="The Broad Institute Genome Sequencing Center for Infectious Disease"/>
            <person name="Wu L."/>
            <person name="Ma J."/>
        </authorList>
    </citation>
    <scope>NUCLEOTIDE SEQUENCE [LARGE SCALE GENOMIC DNA]</scope>
    <source>
        <strain evidence="10 11">JCM 15896</strain>
    </source>
</reference>
<evidence type="ECO:0000259" key="8">
    <source>
        <dbReference type="Pfam" id="PF02687"/>
    </source>
</evidence>
<dbReference type="EMBL" id="BAAAFD010000001">
    <property type="protein sequence ID" value="GAA0852718.1"/>
    <property type="molecule type" value="Genomic_DNA"/>
</dbReference>
<keyword evidence="11" id="KW-1185">Reference proteome</keyword>
<evidence type="ECO:0000256" key="6">
    <source>
        <dbReference type="ARBA" id="ARBA00038076"/>
    </source>
</evidence>
<dbReference type="Pfam" id="PF02687">
    <property type="entry name" value="FtsX"/>
    <property type="match status" value="1"/>
</dbReference>
<keyword evidence="3 7" id="KW-0812">Transmembrane</keyword>
<feature type="domain" description="MacB-like periplasmic core" evidence="9">
    <location>
        <begin position="23"/>
        <end position="242"/>
    </location>
</feature>
<accession>A0ABN1LCL2</accession>
<evidence type="ECO:0000256" key="2">
    <source>
        <dbReference type="ARBA" id="ARBA00022475"/>
    </source>
</evidence>
<protein>
    <submittedName>
        <fullName evidence="10">ABC transporter permease</fullName>
    </submittedName>
</protein>
<organism evidence="10 11">
    <name type="scientific">Aliiglaciecola litoralis</name>
    <dbReference type="NCBI Taxonomy" id="582857"/>
    <lineage>
        <taxon>Bacteria</taxon>
        <taxon>Pseudomonadati</taxon>
        <taxon>Pseudomonadota</taxon>
        <taxon>Gammaproteobacteria</taxon>
        <taxon>Alteromonadales</taxon>
        <taxon>Alteromonadaceae</taxon>
        <taxon>Aliiglaciecola</taxon>
    </lineage>
</organism>
<evidence type="ECO:0000256" key="4">
    <source>
        <dbReference type="ARBA" id="ARBA00022989"/>
    </source>
</evidence>
<comment type="caution">
    <text evidence="10">The sequence shown here is derived from an EMBL/GenBank/DDBJ whole genome shotgun (WGS) entry which is preliminary data.</text>
</comment>
<dbReference type="InterPro" id="IPR050250">
    <property type="entry name" value="Macrolide_Exporter_MacB"/>
</dbReference>
<dbReference type="Pfam" id="PF12704">
    <property type="entry name" value="MacB_PCD"/>
    <property type="match status" value="1"/>
</dbReference>
<evidence type="ECO:0000313" key="11">
    <source>
        <dbReference type="Proteomes" id="UP001500359"/>
    </source>
</evidence>
<comment type="subcellular location">
    <subcellularLocation>
        <location evidence="1">Cell membrane</location>
        <topology evidence="1">Multi-pass membrane protein</topology>
    </subcellularLocation>
</comment>
<dbReference type="InterPro" id="IPR003838">
    <property type="entry name" value="ABC3_permease_C"/>
</dbReference>
<gene>
    <name evidence="10" type="ORF">GCM10009114_03540</name>
</gene>
<keyword evidence="4 7" id="KW-1133">Transmembrane helix</keyword>
<comment type="similarity">
    <text evidence="6">Belongs to the ABC-4 integral membrane protein family.</text>
</comment>
<dbReference type="InterPro" id="IPR025857">
    <property type="entry name" value="MacB_PCD"/>
</dbReference>
<feature type="transmembrane region" description="Helical" evidence="7">
    <location>
        <begin position="338"/>
        <end position="364"/>
    </location>
</feature>